<evidence type="ECO:0000256" key="1">
    <source>
        <dbReference type="ARBA" id="ARBA00022801"/>
    </source>
</evidence>
<comment type="caution">
    <text evidence="4">The sequence shown here is derived from an EMBL/GenBank/DDBJ whole genome shotgun (WGS) entry which is preliminary data.</text>
</comment>
<reference evidence="4" key="1">
    <citation type="submission" date="2018-08" db="EMBL/GenBank/DDBJ databases">
        <title>Draft genome sequence of azole-resistant Aspergillus thermomutatus (Neosartorya pseudofischeri) strain HMR AF 39, isolated from a human nasal aspirate.</title>
        <authorList>
            <person name="Parent-Michaud M."/>
            <person name="Dufresne P.J."/>
            <person name="Fournier E."/>
            <person name="Martineau C."/>
            <person name="Moreira S."/>
            <person name="Perkins V."/>
            <person name="De Repentigny L."/>
            <person name="Dufresne S.F."/>
        </authorList>
    </citation>
    <scope>NUCLEOTIDE SEQUENCE [LARGE SCALE GENOMIC DNA]</scope>
    <source>
        <strain evidence="4">HMR AF 39</strain>
    </source>
</reference>
<dbReference type="EMBL" id="NKHU02000079">
    <property type="protein sequence ID" value="RHZ57413.1"/>
    <property type="molecule type" value="Genomic_DNA"/>
</dbReference>
<dbReference type="InterPro" id="IPR013094">
    <property type="entry name" value="AB_hydrolase_3"/>
</dbReference>
<evidence type="ECO:0000256" key="2">
    <source>
        <dbReference type="SAM" id="MobiDB-lite"/>
    </source>
</evidence>
<dbReference type="Gene3D" id="3.40.50.1820">
    <property type="entry name" value="alpha/beta hydrolase"/>
    <property type="match status" value="1"/>
</dbReference>
<sequence>MAAPYSFTPEGRIGDATLSPRTDSRFNPKLVKALATQGWDSNLPMGIADENSPFEQLTREMRSQHYGFTEGFAAIPNDLPQDVNEPPVDRETFVAKAVDGNDVNLYVFRKSGTKGQVLPCVVYIHGGGMTTLDTLRPGNVRWLTDLAQRGVVSIAIDFRNAWSEHEYNPFPAGLNDCAEGVKYIASHKDELGVSNIILQGESGGGNLCLATALKANQEGWIKDISGIYAYSPNVCNVYGWSAERIAREFPSRLANDGYMLDTTGAGAMQSYYSPNVQDRTNPLASPYYATVEMCQGLPPHIIKVDELDPLRDEGIAYYRKLCTAGVDAVGSVNLGVTHGSMVLFRRALPELYSAGMREIVGFAKSL</sequence>
<protein>
    <recommendedName>
        <fullName evidence="3">Alpha/beta hydrolase fold-3 domain-containing protein</fullName>
    </recommendedName>
</protein>
<dbReference type="OrthoDB" id="408631at2759"/>
<name>A0A397H7L9_ASPTH</name>
<gene>
    <name evidence="4" type="ORF">CDV56_107850</name>
</gene>
<proteinExistence type="predicted"/>
<evidence type="ECO:0000313" key="5">
    <source>
        <dbReference type="Proteomes" id="UP000215305"/>
    </source>
</evidence>
<dbReference type="GO" id="GO:0016787">
    <property type="term" value="F:hydrolase activity"/>
    <property type="evidence" value="ECO:0007669"/>
    <property type="project" value="UniProtKB-KW"/>
</dbReference>
<evidence type="ECO:0000259" key="3">
    <source>
        <dbReference type="Pfam" id="PF07859"/>
    </source>
</evidence>
<dbReference type="RefSeq" id="XP_026615045.1">
    <property type="nucleotide sequence ID" value="XM_026761469.1"/>
</dbReference>
<dbReference type="PANTHER" id="PTHR48081:SF8">
    <property type="entry name" value="ALPHA_BETA HYDROLASE FOLD-3 DOMAIN-CONTAINING PROTEIN-RELATED"/>
    <property type="match status" value="1"/>
</dbReference>
<dbReference type="InterPro" id="IPR050300">
    <property type="entry name" value="GDXG_lipolytic_enzyme"/>
</dbReference>
<dbReference type="GeneID" id="38129824"/>
<dbReference type="SUPFAM" id="SSF53474">
    <property type="entry name" value="alpha/beta-Hydrolases"/>
    <property type="match status" value="1"/>
</dbReference>
<evidence type="ECO:0000313" key="4">
    <source>
        <dbReference type="EMBL" id="RHZ57413.1"/>
    </source>
</evidence>
<keyword evidence="1" id="KW-0378">Hydrolase</keyword>
<feature type="region of interest" description="Disordered" evidence="2">
    <location>
        <begin position="1"/>
        <end position="21"/>
    </location>
</feature>
<dbReference type="Proteomes" id="UP000215305">
    <property type="component" value="Unassembled WGS sequence"/>
</dbReference>
<keyword evidence="5" id="KW-1185">Reference proteome</keyword>
<dbReference type="Pfam" id="PF07859">
    <property type="entry name" value="Abhydrolase_3"/>
    <property type="match status" value="1"/>
</dbReference>
<accession>A0A397H7L9</accession>
<dbReference type="AlphaFoldDB" id="A0A397H7L9"/>
<dbReference type="VEuPathDB" id="FungiDB:CDV56_107850"/>
<organism evidence="4 5">
    <name type="scientific">Aspergillus thermomutatus</name>
    <name type="common">Neosartorya pseudofischeri</name>
    <dbReference type="NCBI Taxonomy" id="41047"/>
    <lineage>
        <taxon>Eukaryota</taxon>
        <taxon>Fungi</taxon>
        <taxon>Dikarya</taxon>
        <taxon>Ascomycota</taxon>
        <taxon>Pezizomycotina</taxon>
        <taxon>Eurotiomycetes</taxon>
        <taxon>Eurotiomycetidae</taxon>
        <taxon>Eurotiales</taxon>
        <taxon>Aspergillaceae</taxon>
        <taxon>Aspergillus</taxon>
        <taxon>Aspergillus subgen. Fumigati</taxon>
    </lineage>
</organism>
<dbReference type="STRING" id="41047.A0A397H7L9"/>
<feature type="domain" description="Alpha/beta hydrolase fold-3" evidence="3">
    <location>
        <begin position="121"/>
        <end position="340"/>
    </location>
</feature>
<dbReference type="PANTHER" id="PTHR48081">
    <property type="entry name" value="AB HYDROLASE SUPERFAMILY PROTEIN C4A8.06C"/>
    <property type="match status" value="1"/>
</dbReference>
<dbReference type="InterPro" id="IPR029058">
    <property type="entry name" value="AB_hydrolase_fold"/>
</dbReference>